<organism evidence="1 2">
    <name type="scientific">Catharanthus roseus</name>
    <name type="common">Madagascar periwinkle</name>
    <name type="synonym">Vinca rosea</name>
    <dbReference type="NCBI Taxonomy" id="4058"/>
    <lineage>
        <taxon>Eukaryota</taxon>
        <taxon>Viridiplantae</taxon>
        <taxon>Streptophyta</taxon>
        <taxon>Embryophyta</taxon>
        <taxon>Tracheophyta</taxon>
        <taxon>Spermatophyta</taxon>
        <taxon>Magnoliopsida</taxon>
        <taxon>eudicotyledons</taxon>
        <taxon>Gunneridae</taxon>
        <taxon>Pentapetalae</taxon>
        <taxon>asterids</taxon>
        <taxon>lamiids</taxon>
        <taxon>Gentianales</taxon>
        <taxon>Apocynaceae</taxon>
        <taxon>Rauvolfioideae</taxon>
        <taxon>Vinceae</taxon>
        <taxon>Catharanthinae</taxon>
        <taxon>Catharanthus</taxon>
    </lineage>
</organism>
<name>A0ACC0CB91_CATRO</name>
<gene>
    <name evidence="1" type="ORF">M9H77_03414</name>
</gene>
<dbReference type="EMBL" id="CM044701">
    <property type="protein sequence ID" value="KAI5682186.1"/>
    <property type="molecule type" value="Genomic_DNA"/>
</dbReference>
<proteinExistence type="predicted"/>
<dbReference type="Proteomes" id="UP001060085">
    <property type="component" value="Linkage Group LG01"/>
</dbReference>
<protein>
    <submittedName>
        <fullName evidence="1">Uncharacterized protein</fullName>
    </submittedName>
</protein>
<reference evidence="2" key="1">
    <citation type="journal article" date="2023" name="Nat. Plants">
        <title>Single-cell RNA sequencing provides a high-resolution roadmap for understanding the multicellular compartmentation of specialized metabolism.</title>
        <authorList>
            <person name="Sun S."/>
            <person name="Shen X."/>
            <person name="Li Y."/>
            <person name="Li Y."/>
            <person name="Wang S."/>
            <person name="Li R."/>
            <person name="Zhang H."/>
            <person name="Shen G."/>
            <person name="Guo B."/>
            <person name="Wei J."/>
            <person name="Xu J."/>
            <person name="St-Pierre B."/>
            <person name="Chen S."/>
            <person name="Sun C."/>
        </authorList>
    </citation>
    <scope>NUCLEOTIDE SEQUENCE [LARGE SCALE GENOMIC DNA]</scope>
</reference>
<evidence type="ECO:0000313" key="2">
    <source>
        <dbReference type="Proteomes" id="UP001060085"/>
    </source>
</evidence>
<accession>A0ACC0CB91</accession>
<evidence type="ECO:0000313" key="1">
    <source>
        <dbReference type="EMBL" id="KAI5682186.1"/>
    </source>
</evidence>
<sequence>MQEVVKKEVVKLLDAGIIYPILNNIWVNLVQVLPKKGGMTVVANEKNKLTPTRQNKQNPTTDDWHPTIAGRVIIEESLPRQKPIADDGVCTKKNEVGFSRSNTLCLRCLPEEKTMKGNKNGQKQSKNNENEADSFNEEDLPPQVGQPTICGRSFELPNFIALIIFRDKRDFPQKLIRPPSYQVIKLEDKARDSQTSKKPKIKRHFHKCLINEYVFSSCGFWTLSKS</sequence>
<keyword evidence="2" id="KW-1185">Reference proteome</keyword>
<comment type="caution">
    <text evidence="1">The sequence shown here is derived from an EMBL/GenBank/DDBJ whole genome shotgun (WGS) entry which is preliminary data.</text>
</comment>